<feature type="transmembrane region" description="Helical" evidence="2">
    <location>
        <begin position="39"/>
        <end position="58"/>
    </location>
</feature>
<feature type="transmembrane region" description="Helical" evidence="2">
    <location>
        <begin position="181"/>
        <end position="201"/>
    </location>
</feature>
<evidence type="ECO:0000256" key="2">
    <source>
        <dbReference type="SAM" id="Phobius"/>
    </source>
</evidence>
<reference evidence="3 4" key="1">
    <citation type="submission" date="2019-04" db="EMBL/GenBank/DDBJ databases">
        <title>Isachenkonia alkalipeptolytica gen. nov. sp. nov. a new anaerobic, alkiliphilic organothrophic bacterium capable to reduce synthesized ferrihydrite isolated from a soda lake.</title>
        <authorList>
            <person name="Toshchakov S.V."/>
            <person name="Zavarzina D.G."/>
            <person name="Zhilina T.N."/>
            <person name="Kostrikina N.A."/>
            <person name="Kublanov I.V."/>
        </authorList>
    </citation>
    <scope>NUCLEOTIDE SEQUENCE [LARGE SCALE GENOMIC DNA]</scope>
    <source>
        <strain evidence="3 4">Z-1701</strain>
    </source>
</reference>
<sequence length="242" mass="27247">MKAMKESPGNENHRNENLRNEHPNNRVLKVAWDMAKLQGGVVMGATAVAFLLNMAFYFTRGSFSDGGFNFMIHLQERAYIFFLVAGILILGKMMGDYIKVGVTRREFFFGNLLSSLFLVLSLFVVGLFLHGILSLVLTGYVFSEGLEIGRLVPSFLEMLQYYFVGWLIALIFKRFSVIKGVLILLGVAFPAFMFSMLPAMMIESDGGPHLTGLAFPIQGIIFTGIIIWVIYLTIRRFPYAIE</sequence>
<gene>
    <name evidence="3" type="ORF">ISALK_06770</name>
</gene>
<keyword evidence="4" id="KW-1185">Reference proteome</keyword>
<dbReference type="AlphaFoldDB" id="A0AA43XKT8"/>
<name>A0AA43XKT8_9CLOT</name>
<feature type="transmembrane region" description="Helical" evidence="2">
    <location>
        <begin position="116"/>
        <end position="142"/>
    </location>
</feature>
<evidence type="ECO:0000256" key="1">
    <source>
        <dbReference type="SAM" id="MobiDB-lite"/>
    </source>
</evidence>
<dbReference type="Proteomes" id="UP000449710">
    <property type="component" value="Unassembled WGS sequence"/>
</dbReference>
<evidence type="ECO:0000313" key="3">
    <source>
        <dbReference type="EMBL" id="NBG88201.1"/>
    </source>
</evidence>
<evidence type="ECO:0000313" key="4">
    <source>
        <dbReference type="Proteomes" id="UP000449710"/>
    </source>
</evidence>
<feature type="transmembrane region" description="Helical" evidence="2">
    <location>
        <begin position="213"/>
        <end position="234"/>
    </location>
</feature>
<keyword evidence="2" id="KW-1133">Transmembrane helix</keyword>
<feature type="region of interest" description="Disordered" evidence="1">
    <location>
        <begin position="1"/>
        <end position="20"/>
    </location>
</feature>
<keyword evidence="2" id="KW-0472">Membrane</keyword>
<comment type="caution">
    <text evidence="3">The sequence shown here is derived from an EMBL/GenBank/DDBJ whole genome shotgun (WGS) entry which is preliminary data.</text>
</comment>
<organism evidence="3 4">
    <name type="scientific">Isachenkonia alkalipeptolytica</name>
    <dbReference type="NCBI Taxonomy" id="2565777"/>
    <lineage>
        <taxon>Bacteria</taxon>
        <taxon>Bacillati</taxon>
        <taxon>Bacillota</taxon>
        <taxon>Clostridia</taxon>
        <taxon>Eubacteriales</taxon>
        <taxon>Clostridiaceae</taxon>
        <taxon>Isachenkonia</taxon>
    </lineage>
</organism>
<protein>
    <submittedName>
        <fullName evidence="3">Uncharacterized protein</fullName>
    </submittedName>
</protein>
<feature type="compositionally biased region" description="Basic and acidic residues" evidence="1">
    <location>
        <begin position="11"/>
        <end position="20"/>
    </location>
</feature>
<proteinExistence type="predicted"/>
<feature type="transmembrane region" description="Helical" evidence="2">
    <location>
        <begin position="78"/>
        <end position="95"/>
    </location>
</feature>
<dbReference type="RefSeq" id="WP_160720491.1">
    <property type="nucleotide sequence ID" value="NZ_SUMG01000006.1"/>
</dbReference>
<keyword evidence="2" id="KW-0812">Transmembrane</keyword>
<accession>A0AA43XKT8</accession>
<dbReference type="EMBL" id="SUMG01000006">
    <property type="protein sequence ID" value="NBG88201.1"/>
    <property type="molecule type" value="Genomic_DNA"/>
</dbReference>
<feature type="transmembrane region" description="Helical" evidence="2">
    <location>
        <begin position="154"/>
        <end position="172"/>
    </location>
</feature>